<reference evidence="2 3" key="1">
    <citation type="submission" date="2014-09" db="EMBL/GenBank/DDBJ databases">
        <title>Genome sequences of Lysobacter dokdonensis DS-58.</title>
        <authorList>
            <person name="Kim J.F."/>
            <person name="Kwak M.-J."/>
        </authorList>
    </citation>
    <scope>NUCLEOTIDE SEQUENCE [LARGE SCALE GENOMIC DNA]</scope>
    <source>
        <strain evidence="2 3">DS-58</strain>
    </source>
</reference>
<evidence type="ECO:0000313" key="2">
    <source>
        <dbReference type="EMBL" id="KGQ19057.1"/>
    </source>
</evidence>
<dbReference type="PATRIC" id="fig|1300345.3.peg.1827"/>
<dbReference type="Proteomes" id="UP000030518">
    <property type="component" value="Unassembled WGS sequence"/>
</dbReference>
<evidence type="ECO:0000313" key="3">
    <source>
        <dbReference type="Proteomes" id="UP000030518"/>
    </source>
</evidence>
<comment type="caution">
    <text evidence="2">The sequence shown here is derived from an EMBL/GenBank/DDBJ whole genome shotgun (WGS) entry which is preliminary data.</text>
</comment>
<feature type="signal peptide" evidence="1">
    <location>
        <begin position="1"/>
        <end position="20"/>
    </location>
</feature>
<protein>
    <recommendedName>
        <fullName evidence="4">DUF4440 domain-containing protein</fullName>
    </recommendedName>
</protein>
<evidence type="ECO:0000256" key="1">
    <source>
        <dbReference type="SAM" id="SignalP"/>
    </source>
</evidence>
<dbReference type="RefSeq" id="WP_052116296.1">
    <property type="nucleotide sequence ID" value="NZ_JRKJ01000010.1"/>
</dbReference>
<dbReference type="InterPro" id="IPR032710">
    <property type="entry name" value="NTF2-like_dom_sf"/>
</dbReference>
<dbReference type="PROSITE" id="PS51257">
    <property type="entry name" value="PROKAR_LIPOPROTEIN"/>
    <property type="match status" value="1"/>
</dbReference>
<proteinExistence type="predicted"/>
<dbReference type="eggNOG" id="ENOG5033N0U">
    <property type="taxonomic scope" value="Bacteria"/>
</dbReference>
<sequence>MKRFLQVAAMVLVLAGCARTAPEESLRRTIGEVQTAIEERDAGAVADGIAQDFIGPGGMDRKAAQRLAAVVFLQNRKVGVTLGPLDIKLQPGGATVKCTAALTGGDSALLPTSGQVYDVTSTWRQDGDDWELVSAEWEPRL</sequence>
<accession>A0A0A2WK10</accession>
<keyword evidence="3" id="KW-1185">Reference proteome</keyword>
<gene>
    <name evidence="2" type="ORF">LF41_149</name>
</gene>
<dbReference type="Gene3D" id="3.10.450.50">
    <property type="match status" value="1"/>
</dbReference>
<feature type="chain" id="PRO_5001996618" description="DUF4440 domain-containing protein" evidence="1">
    <location>
        <begin position="21"/>
        <end position="141"/>
    </location>
</feature>
<dbReference type="AlphaFoldDB" id="A0A0A2WK10"/>
<dbReference type="EMBL" id="JRKJ01000010">
    <property type="protein sequence ID" value="KGQ19057.1"/>
    <property type="molecule type" value="Genomic_DNA"/>
</dbReference>
<evidence type="ECO:0008006" key="4">
    <source>
        <dbReference type="Google" id="ProtNLM"/>
    </source>
</evidence>
<organism evidence="2 3">
    <name type="scientific">Lysobacter dokdonensis DS-58</name>
    <dbReference type="NCBI Taxonomy" id="1300345"/>
    <lineage>
        <taxon>Bacteria</taxon>
        <taxon>Pseudomonadati</taxon>
        <taxon>Pseudomonadota</taxon>
        <taxon>Gammaproteobacteria</taxon>
        <taxon>Lysobacterales</taxon>
        <taxon>Lysobacteraceae</taxon>
        <taxon>Noviluteimonas</taxon>
    </lineage>
</organism>
<dbReference type="SUPFAM" id="SSF54427">
    <property type="entry name" value="NTF2-like"/>
    <property type="match status" value="1"/>
</dbReference>
<name>A0A0A2WK10_9GAMM</name>
<dbReference type="OrthoDB" id="5801455at2"/>
<keyword evidence="1" id="KW-0732">Signal</keyword>